<gene>
    <name evidence="5" type="ORF">EI167_19385</name>
</gene>
<dbReference type="Pfam" id="PF07963">
    <property type="entry name" value="N_methyl"/>
    <property type="match status" value="1"/>
</dbReference>
<organism evidence="5 6">
    <name type="scientific">Pseudoalteromonas prydzensis</name>
    <dbReference type="NCBI Taxonomy" id="182141"/>
    <lineage>
        <taxon>Bacteria</taxon>
        <taxon>Pseudomonadati</taxon>
        <taxon>Pseudomonadota</taxon>
        <taxon>Gammaproteobacteria</taxon>
        <taxon>Alteromonadales</taxon>
        <taxon>Pseudoalteromonadaceae</taxon>
        <taxon>Pseudoalteromonas</taxon>
    </lineage>
</organism>
<feature type="transmembrane region" description="Helical" evidence="4">
    <location>
        <begin position="12"/>
        <end position="32"/>
    </location>
</feature>
<evidence type="ECO:0000256" key="1">
    <source>
        <dbReference type="ARBA" id="ARBA00005233"/>
    </source>
</evidence>
<dbReference type="EMBL" id="RRZA01000089">
    <property type="protein sequence ID" value="MBE0459556.1"/>
    <property type="molecule type" value="Genomic_DNA"/>
</dbReference>
<keyword evidence="2" id="KW-0488">Methylation</keyword>
<dbReference type="InterPro" id="IPR001082">
    <property type="entry name" value="Pilin"/>
</dbReference>
<dbReference type="PANTHER" id="PTHR30093:SF34">
    <property type="entry name" value="PREPILIN PEPTIDASE-DEPENDENT PROTEIN D"/>
    <property type="match status" value="1"/>
</dbReference>
<dbReference type="InterPro" id="IPR012902">
    <property type="entry name" value="N_methyl_site"/>
</dbReference>
<keyword evidence="4" id="KW-0472">Membrane</keyword>
<sequence length="141" mass="14779">MEKMTQQSQKGFTLIELMIVVAIIGILAAVALPQYQQYTAKSQVTACYGEISAGKTQFELLTLEGTEVTEASDGEQIGLTVGACESHAVTSTTIEGVLKGSASVNDKKITLTRTAATGVWACTSDVEQDLLPKACTSTAGD</sequence>
<keyword evidence="3" id="KW-0281">Fimbrium</keyword>
<dbReference type="Gene3D" id="3.30.700.10">
    <property type="entry name" value="Glycoprotein, Type 4 Pilin"/>
    <property type="match status" value="1"/>
</dbReference>
<dbReference type="Pfam" id="PF00114">
    <property type="entry name" value="Pilin"/>
    <property type="match status" value="1"/>
</dbReference>
<dbReference type="RefSeq" id="WP_192542930.1">
    <property type="nucleotide sequence ID" value="NZ_RRZA01000089.1"/>
</dbReference>
<dbReference type="PANTHER" id="PTHR30093">
    <property type="entry name" value="GENERAL SECRETION PATHWAY PROTEIN G"/>
    <property type="match status" value="1"/>
</dbReference>
<keyword evidence="6" id="KW-1185">Reference proteome</keyword>
<evidence type="ECO:0000256" key="3">
    <source>
        <dbReference type="RuleBase" id="RU000389"/>
    </source>
</evidence>
<dbReference type="SUPFAM" id="SSF54523">
    <property type="entry name" value="Pili subunits"/>
    <property type="match status" value="1"/>
</dbReference>
<dbReference type="InterPro" id="IPR045584">
    <property type="entry name" value="Pilin-like"/>
</dbReference>
<evidence type="ECO:0000313" key="5">
    <source>
        <dbReference type="EMBL" id="MBE0459556.1"/>
    </source>
</evidence>
<comment type="similarity">
    <text evidence="1 3">Belongs to the N-Me-Phe pilin family.</text>
</comment>
<evidence type="ECO:0000313" key="6">
    <source>
        <dbReference type="Proteomes" id="UP000707245"/>
    </source>
</evidence>
<protein>
    <submittedName>
        <fullName evidence="5">Pilin</fullName>
    </submittedName>
</protein>
<keyword evidence="4" id="KW-0812">Transmembrane</keyword>
<dbReference type="PROSITE" id="PS00409">
    <property type="entry name" value="PROKAR_NTER_METHYL"/>
    <property type="match status" value="1"/>
</dbReference>
<evidence type="ECO:0000256" key="2">
    <source>
        <dbReference type="ARBA" id="ARBA00022481"/>
    </source>
</evidence>
<dbReference type="NCBIfam" id="TIGR02532">
    <property type="entry name" value="IV_pilin_GFxxxE"/>
    <property type="match status" value="1"/>
</dbReference>
<evidence type="ECO:0000256" key="4">
    <source>
        <dbReference type="SAM" id="Phobius"/>
    </source>
</evidence>
<accession>A0ABR9FRX4</accession>
<dbReference type="Proteomes" id="UP000707245">
    <property type="component" value="Unassembled WGS sequence"/>
</dbReference>
<keyword evidence="4" id="KW-1133">Transmembrane helix</keyword>
<comment type="caution">
    <text evidence="5">The sequence shown here is derived from an EMBL/GenBank/DDBJ whole genome shotgun (WGS) entry which is preliminary data.</text>
</comment>
<proteinExistence type="inferred from homology"/>
<name>A0ABR9FRX4_9GAMM</name>
<reference evidence="5 6" key="1">
    <citation type="submission" date="2020-07" db="EMBL/GenBank/DDBJ databases">
        <title>Halophilic bacteria isolated from french cheeses.</title>
        <authorList>
            <person name="Kothe C.I."/>
            <person name="Farah-Kraiem B."/>
            <person name="Renault P."/>
            <person name="Dridi B."/>
        </authorList>
    </citation>
    <scope>NUCLEOTIDE SEQUENCE [LARGE SCALE GENOMIC DNA]</scope>
    <source>
        <strain evidence="5 6">FME14</strain>
    </source>
</reference>